<keyword evidence="6 12" id="KW-0460">Magnesium</keyword>
<dbReference type="GO" id="GO:0003723">
    <property type="term" value="F:RNA binding"/>
    <property type="evidence" value="ECO:0007669"/>
    <property type="project" value="UniProtKB-UniRule"/>
</dbReference>
<keyword evidence="8 12" id="KW-0051">Antiviral defense</keyword>
<evidence type="ECO:0000313" key="15">
    <source>
        <dbReference type="Proteomes" id="UP000500961"/>
    </source>
</evidence>
<protein>
    <recommendedName>
        <fullName evidence="12">CRISPR-associated endonuclease Cas9</fullName>
        <ecNumber evidence="12">3.1.-.-</ecNumber>
    </recommendedName>
</protein>
<dbReference type="InterPro" id="IPR028629">
    <property type="entry name" value="Cas9"/>
</dbReference>
<feature type="binding site" evidence="12">
    <location>
        <position position="542"/>
    </location>
    <ligand>
        <name>Mg(2+)</name>
        <dbReference type="ChEBI" id="CHEBI:18420"/>
        <label>1</label>
    </ligand>
</feature>
<dbReference type="HAMAP" id="MF_01480">
    <property type="entry name" value="Cas9"/>
    <property type="match status" value="1"/>
</dbReference>
<dbReference type="EC" id="3.1.-.-" evidence="12"/>
<gene>
    <name evidence="12 14" type="primary">cas9</name>
    <name evidence="14" type="ORF">FHG85_04090</name>
</gene>
<comment type="function">
    <text evidence="12">CRISPR (clustered regularly interspaced short palindromic repeat) is an adaptive immune system that provides protection against mobile genetic elements (viruses, transposable elements and conjugative plasmids). CRISPR clusters contain spacers, sequences complementary to antecedent mobile elements, and target invading nucleic acids. CRISPR clusters are transcribed and processed into CRISPR RNA (crRNA). In type II CRISPR systems correct processing of pre-crRNA requires a trans-encoded small RNA (tracrRNA), endogenous ribonuclease 3 (rnc) and this protein. The tracrRNA serves as a guide for ribonuclease 3-aided processing of pre-crRNA. Subsequently Cas9/crRNA/tracrRNA endonucleolytically cleaves linear or circular dsDNA target complementary to the spacer; Cas9 is inactive in the absence of the 2 guide RNAs (gRNA). Cas9 recognizes the protospacer adjacent motif (PAM) in the CRISPR repeat sequences to help distinguish self versus nonself, as targets within the bacterial CRISPR locus do not have PAMs. PAM recognition is also required for catalytic activity.</text>
</comment>
<feature type="active site" description="For RuvC-like nuclease domain" evidence="12">
    <location>
        <position position="8"/>
    </location>
</feature>
<dbReference type="InterPro" id="IPR003615">
    <property type="entry name" value="HNH_nuc"/>
</dbReference>
<dbReference type="EMBL" id="CP041345">
    <property type="protein sequence ID" value="QKG79481.1"/>
    <property type="molecule type" value="Genomic_DNA"/>
</dbReference>
<evidence type="ECO:0000256" key="6">
    <source>
        <dbReference type="ARBA" id="ARBA00022842"/>
    </source>
</evidence>
<dbReference type="GO" id="GO:0003677">
    <property type="term" value="F:DNA binding"/>
    <property type="evidence" value="ECO:0007669"/>
    <property type="project" value="UniProtKB-UniRule"/>
</dbReference>
<evidence type="ECO:0000256" key="5">
    <source>
        <dbReference type="ARBA" id="ARBA00022801"/>
    </source>
</evidence>
<dbReference type="KEGG" id="ttz:FHG85_04090"/>
<dbReference type="SMART" id="SM00507">
    <property type="entry name" value="HNHc"/>
    <property type="match status" value="1"/>
</dbReference>
<feature type="binding site" evidence="12">
    <location>
        <position position="8"/>
    </location>
    <ligand>
        <name>Mg(2+)</name>
        <dbReference type="ChEBI" id="CHEBI:18420"/>
        <label>1</label>
    </ligand>
</feature>
<evidence type="ECO:0000259" key="13">
    <source>
        <dbReference type="PROSITE" id="PS51749"/>
    </source>
</evidence>
<evidence type="ECO:0000256" key="4">
    <source>
        <dbReference type="ARBA" id="ARBA00022759"/>
    </source>
</evidence>
<dbReference type="Pfam" id="PF18541">
    <property type="entry name" value="RuvC_III"/>
    <property type="match status" value="1"/>
</dbReference>
<organism evidence="14 15">
    <name type="scientific">Tenuifilum thalassicum</name>
    <dbReference type="NCBI Taxonomy" id="2590900"/>
    <lineage>
        <taxon>Bacteria</taxon>
        <taxon>Pseudomonadati</taxon>
        <taxon>Bacteroidota</taxon>
        <taxon>Bacteroidia</taxon>
        <taxon>Bacteroidales</taxon>
        <taxon>Tenuifilaceae</taxon>
        <taxon>Tenuifilum</taxon>
    </lineage>
</organism>
<feature type="active site" description="Proton acceptor for HNH nuclease domain" evidence="12">
    <location>
        <position position="625"/>
    </location>
</feature>
<dbReference type="InterPro" id="IPR041383">
    <property type="entry name" value="RuvC_III"/>
</dbReference>
<evidence type="ECO:0000313" key="14">
    <source>
        <dbReference type="EMBL" id="QKG79481.1"/>
    </source>
</evidence>
<dbReference type="Pfam" id="PF13395">
    <property type="entry name" value="HNH_4"/>
    <property type="match status" value="1"/>
</dbReference>
<evidence type="ECO:0000256" key="12">
    <source>
        <dbReference type="HAMAP-Rule" id="MF_01480"/>
    </source>
</evidence>
<dbReference type="PROSITE" id="PS51749">
    <property type="entry name" value="HNH_CAS9"/>
    <property type="match status" value="1"/>
</dbReference>
<keyword evidence="4 12" id="KW-0255">Endonuclease</keyword>
<evidence type="ECO:0000256" key="10">
    <source>
        <dbReference type="ARBA" id="ARBA00023211"/>
    </source>
</evidence>
<dbReference type="AlphaFoldDB" id="A0A7D4BR95"/>
<feature type="binding site" evidence="12">
    <location>
        <position position="8"/>
    </location>
    <ligand>
        <name>Mg(2+)</name>
        <dbReference type="ChEBI" id="CHEBI:18420"/>
        <label>2</label>
    </ligand>
</feature>
<keyword evidence="15" id="KW-1185">Reference proteome</keyword>
<dbReference type="GO" id="GO:0046872">
    <property type="term" value="F:metal ion binding"/>
    <property type="evidence" value="ECO:0007669"/>
    <property type="project" value="UniProtKB-UniRule"/>
</dbReference>
<dbReference type="Gene3D" id="3.30.420.10">
    <property type="entry name" value="Ribonuclease H-like superfamily/Ribonuclease H"/>
    <property type="match status" value="3"/>
</dbReference>
<dbReference type="Proteomes" id="UP000500961">
    <property type="component" value="Chromosome"/>
</dbReference>
<evidence type="ECO:0000256" key="1">
    <source>
        <dbReference type="ARBA" id="ARBA00001946"/>
    </source>
</evidence>
<evidence type="ECO:0000256" key="9">
    <source>
        <dbReference type="ARBA" id="ARBA00023125"/>
    </source>
</evidence>
<name>A0A7D4BR95_9BACT</name>
<dbReference type="InterPro" id="IPR036397">
    <property type="entry name" value="RNaseH_sf"/>
</dbReference>
<dbReference type="InterPro" id="IPR033114">
    <property type="entry name" value="HNH_CAS9"/>
</dbReference>
<keyword evidence="9 12" id="KW-0238">DNA-binding</keyword>
<feature type="binding site" evidence="12">
    <location>
        <position position="795"/>
    </location>
    <ligand>
        <name>Mg(2+)</name>
        <dbReference type="ChEBI" id="CHEBI:18420"/>
        <label>2</label>
    </ligand>
</feature>
<feature type="binding site" evidence="12">
    <location>
        <position position="538"/>
    </location>
    <ligand>
        <name>Mg(2+)</name>
        <dbReference type="ChEBI" id="CHEBI:18420"/>
        <label>1</label>
    </ligand>
</feature>
<dbReference type="GO" id="GO:0004519">
    <property type="term" value="F:endonuclease activity"/>
    <property type="evidence" value="ECO:0007669"/>
    <property type="project" value="UniProtKB-UniRule"/>
</dbReference>
<keyword evidence="2 12" id="KW-0540">Nuclease</keyword>
<comment type="cofactor">
    <cofactor evidence="1 12">
        <name>Mg(2+)</name>
        <dbReference type="ChEBI" id="CHEBI:18420"/>
    </cofactor>
</comment>
<feature type="domain" description="HNH Cas9-type" evidence="13">
    <location>
        <begin position="546"/>
        <end position="708"/>
    </location>
</feature>
<evidence type="ECO:0000256" key="7">
    <source>
        <dbReference type="ARBA" id="ARBA00022884"/>
    </source>
</evidence>
<proteinExistence type="inferred from homology"/>
<dbReference type="GO" id="GO:0016787">
    <property type="term" value="F:hydrolase activity"/>
    <property type="evidence" value="ECO:0007669"/>
    <property type="project" value="UniProtKB-KW"/>
</dbReference>
<sequence length="1245" mass="144389">MKRILGLDLGSASIGWALIRENEINGNVNREILGLGCRIIPYEGTEGKDFEKGSGESRNAIRTQMRTMRKGYDRYQLRRKYLVQELIKHNMYPSDELKGLPKIQLWELRNRAATERVSLTELGRILLWLNQKRGYKSSRSDSNLDKKDTEYVATVKSRHQLIKEQNLTIGQYFYKQLQNDQFFRVKEKVFPREAYIEEFDTICNEQKKHYPNILTQELISKIRNEIIYYQRPLKSQKGLVSVCEFEGFWRKGPDGKEYFVGPKVAPRSSPIFQYAKIWENINNIKIENKQGNNIEITLEQKRALFEHLDNNEKLTTTDIVRILGLKKNECFFNKQLAKGIVGNATKCAILNCFDEAHKYAHLVKFELDIIETSKKTYLYDNTTGEVINEKTVKYIHPKIEKEPLFVLWHTIYSISDQDECSRVLQDKFGIEKEIADKLASIDFTKHGFGNKSTKTLRKILPYLMEGDKYSEAMCYAGYNHSNSLTKDENLKRELQEKLKPIPKNSLRQPIVEKILNQMVNVVNAIIDKYGKPDEIRIELARELKQSKEERNETYLNITKRERENEQIAKKLQEFGLRATRNNILKWRLYEEMDNEDKKLNAICIYCGQPISLVEAIKGADVDIEHIIPKSKLFDDSQSNKTLAHRHCNTGKGDLTAYDFMKSKPTELFNAYLERVAKLYANKVISKAKRDKLLMTESKIPNNFIDRQLRESQYIAKKAREILQTISHNVWTTSGSVTAELRRLWGWDDVTMNLQFNKYKELGLTSFVEWESEHGKSKHSKEVITGWSKRDDHRHHAVDALVIACTKQGYIQRFNTLNSSRTKQDLIADVEKKSLEFKEKLSLLEKYIVSEQPFTVKEVEEKVAEILVSFKAGKKVAVTGKRKVGKKGNKKVVQTGIIIPRGALHEESVYGKIKTAVHKPIKYAFENPDLIVIPKIKKLVEERLSKYENVKDAIASLKKEPLFIDKNKQVLLKYASCYSSDYVIKYPVDINFNKVDKVVDGRIKQILQARLNKFNGKHKEAFKDMQRGDKVIKWYEDEGLPVPIKTVRCYTGLSAVVPVKKDENGNNIGFVKPGNNHHIAIYTDSEGNKHEHVCTFWHAVERKKFGLPVIIKNTNEVWDKIQQKPLGTYPEEFLEKLPLPNLTLEVSMQQNEMFILGMAPEEISNCLDNKDYRAISEKLYRVQKLSMKNYVFRHHVETQLIDNEASKKSKRYYLIQSLGALFNLNPVKVKIDCIGNIIAWNNTDGV</sequence>
<keyword evidence="7 12" id="KW-0694">RNA-binding</keyword>
<keyword evidence="3 12" id="KW-0479">Metal-binding</keyword>
<dbReference type="RefSeq" id="WP_173073258.1">
    <property type="nucleotide sequence ID" value="NZ_CP041345.1"/>
</dbReference>
<comment type="similarity">
    <text evidence="12">Belongs to the CRISPR-associated Cas9 family.</text>
</comment>
<reference evidence="14 15" key="1">
    <citation type="submission" date="2019-07" db="EMBL/GenBank/DDBJ databases">
        <title>Thalassofilum flectens gen. nov., sp. nov., a novel moderate thermophilic anaerobe from a shallow sea hot spring in Kunashir Island (Russia), representing a new family in the order Bacteroidales, and proposal of Thalassofilacea fam. nov.</title>
        <authorList>
            <person name="Kochetkova T.V."/>
            <person name="Podosokorskaya O.A."/>
            <person name="Novikov A."/>
            <person name="Elcheninov A.G."/>
            <person name="Toshchakov S.V."/>
            <person name="Kublanov I.V."/>
        </authorList>
    </citation>
    <scope>NUCLEOTIDE SEQUENCE [LARGE SCALE GENOMIC DNA]</scope>
    <source>
        <strain evidence="14 15">38-H</strain>
    </source>
</reference>
<dbReference type="GO" id="GO:0043571">
    <property type="term" value="P:maintenance of CRISPR repeat elements"/>
    <property type="evidence" value="ECO:0007669"/>
    <property type="project" value="UniProtKB-UniRule"/>
</dbReference>
<keyword evidence="5 12" id="KW-0378">Hydrolase</keyword>
<accession>A0A7D4BR95</accession>
<evidence type="ECO:0000256" key="3">
    <source>
        <dbReference type="ARBA" id="ARBA00022723"/>
    </source>
</evidence>
<dbReference type="NCBIfam" id="TIGR01865">
    <property type="entry name" value="cas_Csn1"/>
    <property type="match status" value="1"/>
</dbReference>
<evidence type="ECO:0000256" key="8">
    <source>
        <dbReference type="ARBA" id="ARBA00023118"/>
    </source>
</evidence>
<comment type="subunit">
    <text evidence="11 12">Monomer. Binds crRNA and tracrRNA.</text>
</comment>
<comment type="domain">
    <text evidence="12">Has 2 endonuclease domains. The discontinuous RuvC-like domain cleaves the target DNA noncomplementary to crRNA while the HNH nuclease domain cleaves the target DNA complementary to crRNA.</text>
</comment>
<feature type="binding site" evidence="12">
    <location>
        <position position="542"/>
    </location>
    <ligand>
        <name>Mg(2+)</name>
        <dbReference type="ChEBI" id="CHEBI:18420"/>
        <label>2</label>
    </ligand>
</feature>
<dbReference type="GO" id="GO:0051607">
    <property type="term" value="P:defense response to virus"/>
    <property type="evidence" value="ECO:0007669"/>
    <property type="project" value="UniProtKB-UniRule"/>
</dbReference>
<evidence type="ECO:0000256" key="2">
    <source>
        <dbReference type="ARBA" id="ARBA00022722"/>
    </source>
</evidence>
<keyword evidence="10" id="KW-0464">Manganese</keyword>
<evidence type="ECO:0000256" key="11">
    <source>
        <dbReference type="ARBA" id="ARBA00046380"/>
    </source>
</evidence>